<evidence type="ECO:0000313" key="5">
    <source>
        <dbReference type="Proteomes" id="UP000185628"/>
    </source>
</evidence>
<dbReference type="Pfam" id="PF00294">
    <property type="entry name" value="PfkB"/>
    <property type="match status" value="1"/>
</dbReference>
<dbReference type="InterPro" id="IPR011611">
    <property type="entry name" value="PfkB_dom"/>
</dbReference>
<keyword evidence="5" id="KW-1185">Reference proteome</keyword>
<feature type="domain" description="Carbohydrate kinase PfkB" evidence="3">
    <location>
        <begin position="3"/>
        <end position="293"/>
    </location>
</feature>
<dbReference type="InterPro" id="IPR002173">
    <property type="entry name" value="Carboh/pur_kinase_PfkB_CS"/>
</dbReference>
<gene>
    <name evidence="4" type="ORF">BSZ39_09580</name>
</gene>
<dbReference type="AlphaFoldDB" id="A0A1Q5Q1F1"/>
<comment type="caution">
    <text evidence="4">The sequence shown here is derived from an EMBL/GenBank/DDBJ whole genome shotgun (WGS) entry which is preliminary data.</text>
</comment>
<evidence type="ECO:0000256" key="2">
    <source>
        <dbReference type="ARBA" id="ARBA00022777"/>
    </source>
</evidence>
<keyword evidence="2 4" id="KW-0418">Kinase</keyword>
<sequence length="320" mass="33364">MPRVVHTAQALVDIVAEVPSLPRRGDNVNAASVARYAGGAVTILLAARRMGAPAVHAGAIGTGPNGDLIREVLTSDGIDISADPIPHADTGECFVMVEPTAERTFVTIYGAERMISTDLLHRAEARGGDLLCVSGYSLYEPTRDPLLDYLRALPSDVRIVLDPGAPFAGFSDAIREEMCALSSVWTSNADEARDFTGAADNEAAMRAIARELPDDAVVIVRDGKEGSRVLAGAGSEIAVCPGYPREAVDTNGAGDTHTGAMLGLVAGGFDWELAAQAANAAGAITVTRKGPSTAPNRDEVADFLRAEGEEELAARVADVD</sequence>
<evidence type="ECO:0000313" key="4">
    <source>
        <dbReference type="EMBL" id="OKL53430.1"/>
    </source>
</evidence>
<dbReference type="EMBL" id="MQVR01000062">
    <property type="protein sequence ID" value="OKL53430.1"/>
    <property type="molecule type" value="Genomic_DNA"/>
</dbReference>
<accession>A0A1Q5Q1F1</accession>
<dbReference type="GO" id="GO:0016301">
    <property type="term" value="F:kinase activity"/>
    <property type="evidence" value="ECO:0007669"/>
    <property type="project" value="UniProtKB-KW"/>
</dbReference>
<dbReference type="SUPFAM" id="SSF53613">
    <property type="entry name" value="Ribokinase-like"/>
    <property type="match status" value="1"/>
</dbReference>
<dbReference type="Proteomes" id="UP000185628">
    <property type="component" value="Unassembled WGS sequence"/>
</dbReference>
<organism evidence="4 5">
    <name type="scientific">Bowdeniella nasicola</name>
    <dbReference type="NCBI Taxonomy" id="208480"/>
    <lineage>
        <taxon>Bacteria</taxon>
        <taxon>Bacillati</taxon>
        <taxon>Actinomycetota</taxon>
        <taxon>Actinomycetes</taxon>
        <taxon>Actinomycetales</taxon>
        <taxon>Actinomycetaceae</taxon>
        <taxon>Bowdeniella</taxon>
    </lineage>
</organism>
<proteinExistence type="predicted"/>
<dbReference type="RefSeq" id="WP_073717122.1">
    <property type="nucleotide sequence ID" value="NZ_MQVR01000062.1"/>
</dbReference>
<reference evidence="5" key="1">
    <citation type="submission" date="2016-12" db="EMBL/GenBank/DDBJ databases">
        <authorList>
            <person name="Meng X."/>
        </authorList>
    </citation>
    <scope>NUCLEOTIDE SEQUENCE [LARGE SCALE GENOMIC DNA]</scope>
    <source>
        <strain evidence="5">DSM 19116</strain>
    </source>
</reference>
<dbReference type="PANTHER" id="PTHR10584:SF166">
    <property type="entry name" value="RIBOKINASE"/>
    <property type="match status" value="1"/>
</dbReference>
<dbReference type="OrthoDB" id="8578462at2"/>
<protein>
    <submittedName>
        <fullName evidence="4">Sugar kinase</fullName>
    </submittedName>
</protein>
<dbReference type="PANTHER" id="PTHR10584">
    <property type="entry name" value="SUGAR KINASE"/>
    <property type="match status" value="1"/>
</dbReference>
<dbReference type="PROSITE" id="PS00584">
    <property type="entry name" value="PFKB_KINASES_2"/>
    <property type="match status" value="1"/>
</dbReference>
<keyword evidence="1" id="KW-0808">Transferase</keyword>
<dbReference type="GO" id="GO:0005829">
    <property type="term" value="C:cytosol"/>
    <property type="evidence" value="ECO:0007669"/>
    <property type="project" value="TreeGrafter"/>
</dbReference>
<dbReference type="InterPro" id="IPR029056">
    <property type="entry name" value="Ribokinase-like"/>
</dbReference>
<name>A0A1Q5Q1F1_9ACTO</name>
<evidence type="ECO:0000256" key="1">
    <source>
        <dbReference type="ARBA" id="ARBA00022679"/>
    </source>
</evidence>
<evidence type="ECO:0000259" key="3">
    <source>
        <dbReference type="Pfam" id="PF00294"/>
    </source>
</evidence>
<dbReference type="Gene3D" id="3.40.1190.20">
    <property type="match status" value="1"/>
</dbReference>